<comment type="function">
    <text evidence="8">Catalyzes the cleavage of 2'-deoxyuridine 5'-triphosphate (dUTP) into 2'-deoxyuridine 5'-monophosphate (dUMP) and inorganic pyrophosphate and through its action efficiently prevents uracil misincorporation into DNA and at the same time provides dUMP, the substrate for de novo thymidylate biosynthesis. Inhibits peroxisome proliferator-activated receptor (PPAR) activity by binding of its N-terminal to PPAR, preventing the latter's dimerization with retinoid X receptor. Essential for embryonic development.</text>
</comment>
<evidence type="ECO:0000313" key="11">
    <source>
        <dbReference type="EnsemblMetazoa" id="G30343.1:cds"/>
    </source>
</evidence>
<protein>
    <recommendedName>
        <fullName evidence="9">Deoxyuridine 5'-triphosphate nucleotidohydrolase</fullName>
        <shortName evidence="9">dUTPase</shortName>
        <ecNumber evidence="9">3.6.1.23</ecNumber>
    </recommendedName>
    <alternativeName>
        <fullName evidence="9">dUTP pyrophosphatase</fullName>
    </alternativeName>
</protein>
<dbReference type="OrthoDB" id="419889at2759"/>
<evidence type="ECO:0000256" key="1">
    <source>
        <dbReference type="ARBA" id="ARBA00001946"/>
    </source>
</evidence>
<dbReference type="CDD" id="cd07557">
    <property type="entry name" value="trimeric_dUTPase"/>
    <property type="match status" value="1"/>
</dbReference>
<evidence type="ECO:0000256" key="6">
    <source>
        <dbReference type="ARBA" id="ARBA00023080"/>
    </source>
</evidence>
<proteinExistence type="inferred from homology"/>
<evidence type="ECO:0000256" key="4">
    <source>
        <dbReference type="ARBA" id="ARBA00022801"/>
    </source>
</evidence>
<dbReference type="EnsemblMetazoa" id="G30343.2">
    <property type="protein sequence ID" value="G30343.2:cds"/>
    <property type="gene ID" value="G30343"/>
</dbReference>
<keyword evidence="6 9" id="KW-0546">Nucleotide metabolism</keyword>
<evidence type="ECO:0000256" key="8">
    <source>
        <dbReference type="ARBA" id="ARBA00057946"/>
    </source>
</evidence>
<dbReference type="PANTHER" id="PTHR11241:SF0">
    <property type="entry name" value="DEOXYURIDINE 5'-TRIPHOSPHATE NUCLEOTIDOHYDROLASE"/>
    <property type="match status" value="1"/>
</dbReference>
<dbReference type="Pfam" id="PF00692">
    <property type="entry name" value="dUTPase"/>
    <property type="match status" value="1"/>
</dbReference>
<organism evidence="11 12">
    <name type="scientific">Magallana gigas</name>
    <name type="common">Pacific oyster</name>
    <name type="synonym">Crassostrea gigas</name>
    <dbReference type="NCBI Taxonomy" id="29159"/>
    <lineage>
        <taxon>Eukaryota</taxon>
        <taxon>Metazoa</taxon>
        <taxon>Spiralia</taxon>
        <taxon>Lophotrochozoa</taxon>
        <taxon>Mollusca</taxon>
        <taxon>Bivalvia</taxon>
        <taxon>Autobranchia</taxon>
        <taxon>Pteriomorphia</taxon>
        <taxon>Ostreida</taxon>
        <taxon>Ostreoidea</taxon>
        <taxon>Ostreidae</taxon>
        <taxon>Magallana</taxon>
    </lineage>
</organism>
<keyword evidence="9" id="KW-0479">Metal-binding</keyword>
<comment type="catalytic activity">
    <reaction evidence="7 9">
        <text>dUTP + H2O = dUMP + diphosphate + H(+)</text>
        <dbReference type="Rhea" id="RHEA:10248"/>
        <dbReference type="ChEBI" id="CHEBI:15377"/>
        <dbReference type="ChEBI" id="CHEBI:15378"/>
        <dbReference type="ChEBI" id="CHEBI:33019"/>
        <dbReference type="ChEBI" id="CHEBI:61555"/>
        <dbReference type="ChEBI" id="CHEBI:246422"/>
        <dbReference type="EC" id="3.6.1.23"/>
    </reaction>
</comment>
<evidence type="ECO:0000313" key="12">
    <source>
        <dbReference type="Proteomes" id="UP000005408"/>
    </source>
</evidence>
<dbReference type="AlphaFoldDB" id="A0A8W8LVX2"/>
<name>A0A8W8LVX2_MAGGI</name>
<dbReference type="InterPro" id="IPR008181">
    <property type="entry name" value="dUTPase"/>
</dbReference>
<dbReference type="KEGG" id="crg:105343526"/>
<dbReference type="GO" id="GO:0004170">
    <property type="term" value="F:dUTP diphosphatase activity"/>
    <property type="evidence" value="ECO:0007669"/>
    <property type="project" value="UniProtKB-UniRule"/>
</dbReference>
<dbReference type="EnsemblMetazoa" id="G30343.1">
    <property type="protein sequence ID" value="G30343.1:cds"/>
    <property type="gene ID" value="G30343"/>
</dbReference>
<accession>A0A8W8LVX2</accession>
<dbReference type="GO" id="GO:0006226">
    <property type="term" value="P:dUMP biosynthetic process"/>
    <property type="evidence" value="ECO:0007669"/>
    <property type="project" value="UniProtKB-UniRule"/>
</dbReference>
<feature type="domain" description="dUTPase-like" evidence="10">
    <location>
        <begin position="38"/>
        <end position="164"/>
    </location>
</feature>
<dbReference type="FunFam" id="2.70.40.10:FF:000004">
    <property type="entry name" value="Deoxyuridine triphosphatase"/>
    <property type="match status" value="1"/>
</dbReference>
<sequence length="166" mass="18161">MSAVENKENIQEPPNKKLCKMPVESVMMQFAKLSKNAFSPTRGSKLAAGYDLYSAYDYIVPAKGKVIAKTDIQIALPNGCYGRVAPRSGLAAKHFIDVGAGVIDQDYRGNVGVVLFNHADQDFEVKKGDRIAQLICERIYIPELQECQDLDKTDRGDGGFGSTGKN</sequence>
<reference evidence="11" key="1">
    <citation type="submission" date="2022-08" db="UniProtKB">
        <authorList>
            <consortium name="EnsemblMetazoa"/>
        </authorList>
    </citation>
    <scope>IDENTIFICATION</scope>
    <source>
        <strain evidence="11">05x7-T-G4-1.051#20</strain>
    </source>
</reference>
<dbReference type="OMA" id="PLFNHHC"/>
<dbReference type="NCBIfam" id="NF001862">
    <property type="entry name" value="PRK00601.1"/>
    <property type="match status" value="1"/>
</dbReference>
<dbReference type="Gene3D" id="2.70.40.10">
    <property type="match status" value="1"/>
</dbReference>
<keyword evidence="5 9" id="KW-0460">Magnesium</keyword>
<dbReference type="RefSeq" id="XP_065937506.1">
    <property type="nucleotide sequence ID" value="XM_066081434.1"/>
</dbReference>
<dbReference type="PANTHER" id="PTHR11241">
    <property type="entry name" value="DEOXYURIDINE 5'-TRIPHOSPHATE NUCLEOTIDOHYDROLASE"/>
    <property type="match status" value="1"/>
</dbReference>
<keyword evidence="12" id="KW-1185">Reference proteome</keyword>
<dbReference type="GO" id="GO:0000287">
    <property type="term" value="F:magnesium ion binding"/>
    <property type="evidence" value="ECO:0007669"/>
    <property type="project" value="UniProtKB-UniRule"/>
</dbReference>
<evidence type="ECO:0000256" key="9">
    <source>
        <dbReference type="RuleBase" id="RU367024"/>
    </source>
</evidence>
<keyword evidence="4 9" id="KW-0378">Hydrolase</keyword>
<dbReference type="Proteomes" id="UP000005408">
    <property type="component" value="Unassembled WGS sequence"/>
</dbReference>
<evidence type="ECO:0000256" key="3">
    <source>
        <dbReference type="ARBA" id="ARBA00006581"/>
    </source>
</evidence>
<comment type="cofactor">
    <cofactor evidence="1 9">
        <name>Mg(2+)</name>
        <dbReference type="ChEBI" id="CHEBI:18420"/>
    </cofactor>
</comment>
<dbReference type="InterPro" id="IPR029054">
    <property type="entry name" value="dUTPase-like"/>
</dbReference>
<dbReference type="NCBIfam" id="TIGR00576">
    <property type="entry name" value="dut"/>
    <property type="match status" value="1"/>
</dbReference>
<evidence type="ECO:0000256" key="5">
    <source>
        <dbReference type="ARBA" id="ARBA00022842"/>
    </source>
</evidence>
<dbReference type="SUPFAM" id="SSF51283">
    <property type="entry name" value="dUTPase-like"/>
    <property type="match status" value="1"/>
</dbReference>
<dbReference type="GeneID" id="105343526"/>
<dbReference type="InterPro" id="IPR036157">
    <property type="entry name" value="dUTPase-like_sf"/>
</dbReference>
<comment type="similarity">
    <text evidence="3 9">Belongs to the dUTPase family.</text>
</comment>
<dbReference type="InterPro" id="IPR033704">
    <property type="entry name" value="dUTPase_trimeric"/>
</dbReference>
<dbReference type="EC" id="3.6.1.23" evidence="9"/>
<evidence type="ECO:0000256" key="7">
    <source>
        <dbReference type="ARBA" id="ARBA00047686"/>
    </source>
</evidence>
<evidence type="ECO:0000256" key="2">
    <source>
        <dbReference type="ARBA" id="ARBA00005142"/>
    </source>
</evidence>
<comment type="function">
    <text evidence="9">Involved in nucleotide metabolism via production of dUMP, the immediate precursor of thymidine nucleotides, and decreases the intracellular concentration of dUTP so that uracil cannot be incorporated into DNA.</text>
</comment>
<comment type="pathway">
    <text evidence="2 9">Pyrimidine metabolism; dUMP biosynthesis; dUMP from dCTP (dUTP route): step 2/2.</text>
</comment>
<evidence type="ECO:0000259" key="10">
    <source>
        <dbReference type="Pfam" id="PF00692"/>
    </source>
</evidence>
<dbReference type="GO" id="GO:0046081">
    <property type="term" value="P:dUTP catabolic process"/>
    <property type="evidence" value="ECO:0007669"/>
    <property type="project" value="UniProtKB-UniRule"/>
</dbReference>